<comment type="caution">
    <text evidence="1">The sequence shown here is derived from an EMBL/GenBank/DDBJ whole genome shotgun (WGS) entry which is preliminary data.</text>
</comment>
<accession>A0AAN8IY33</accession>
<proteinExistence type="predicted"/>
<name>A0AAN8IY33_PATCE</name>
<sequence length="279" mass="31259">MVCSSRITSTDGKFAINKGCMWYQSCLNQERANVRGCGLYNKPDRLCNFCCIGKECNAGDMGGRTKEFKFSLKLSLDRSYNQELDNDYSEAYRNEQKGLIDGLTGALNEIAGGYTVDIQRFSQPMITVWANIYTTNLNTRTEDSVLAELNETLQRNSLEGALSEMGVVPSTILLNYYKIAACFEEIIKTSVGIFSWPQTDEGYTTYINCPNNQLISVSRQCYLNASGKPIWMEPVITDCLINSTVGNKLNNLLKVNINAGKHSSLLNTEYNYKTSSFSR</sequence>
<dbReference type="GO" id="GO:0004930">
    <property type="term" value="F:G protein-coupled receptor activity"/>
    <property type="evidence" value="ECO:0007669"/>
    <property type="project" value="InterPro"/>
</dbReference>
<evidence type="ECO:0000313" key="2">
    <source>
        <dbReference type="Proteomes" id="UP001347796"/>
    </source>
</evidence>
<dbReference type="GO" id="GO:0016020">
    <property type="term" value="C:membrane"/>
    <property type="evidence" value="ECO:0007669"/>
    <property type="project" value="InterPro"/>
</dbReference>
<reference evidence="1 2" key="1">
    <citation type="submission" date="2024-01" db="EMBL/GenBank/DDBJ databases">
        <title>The genome of the rayed Mediterranean limpet Patella caerulea (Linnaeus, 1758).</title>
        <authorList>
            <person name="Anh-Thu Weber A."/>
            <person name="Halstead-Nussloch G."/>
        </authorList>
    </citation>
    <scope>NUCLEOTIDE SEQUENCE [LARGE SCALE GENOMIC DNA]</scope>
    <source>
        <strain evidence="1">AATW-2023a</strain>
        <tissue evidence="1">Whole specimen</tissue>
    </source>
</reference>
<gene>
    <name evidence="1" type="ORF">SNE40_019973</name>
</gene>
<evidence type="ECO:0000313" key="1">
    <source>
        <dbReference type="EMBL" id="KAK6168795.1"/>
    </source>
</evidence>
<keyword evidence="2" id="KW-1185">Reference proteome</keyword>
<dbReference type="InterPro" id="IPR036445">
    <property type="entry name" value="GPCR_2_extracell_dom_sf"/>
</dbReference>
<dbReference type="Gene3D" id="4.10.1240.10">
    <property type="entry name" value="GPCR, family 2, extracellular hormone receptor domain"/>
    <property type="match status" value="1"/>
</dbReference>
<protein>
    <submittedName>
        <fullName evidence="1">Uncharacterized protein</fullName>
    </submittedName>
</protein>
<dbReference type="EMBL" id="JAZGQO010000015">
    <property type="protein sequence ID" value="KAK6168795.1"/>
    <property type="molecule type" value="Genomic_DNA"/>
</dbReference>
<organism evidence="1 2">
    <name type="scientific">Patella caerulea</name>
    <name type="common">Rayed Mediterranean limpet</name>
    <dbReference type="NCBI Taxonomy" id="87958"/>
    <lineage>
        <taxon>Eukaryota</taxon>
        <taxon>Metazoa</taxon>
        <taxon>Spiralia</taxon>
        <taxon>Lophotrochozoa</taxon>
        <taxon>Mollusca</taxon>
        <taxon>Gastropoda</taxon>
        <taxon>Patellogastropoda</taxon>
        <taxon>Patelloidea</taxon>
        <taxon>Patellidae</taxon>
        <taxon>Patella</taxon>
    </lineage>
</organism>
<dbReference type="AlphaFoldDB" id="A0AAN8IY33"/>
<dbReference type="Proteomes" id="UP001347796">
    <property type="component" value="Unassembled WGS sequence"/>
</dbReference>